<keyword evidence="1" id="KW-0131">Cell cycle</keyword>
<dbReference type="GO" id="GO:0051301">
    <property type="term" value="P:cell division"/>
    <property type="evidence" value="ECO:0007669"/>
    <property type="project" value="UniProtKB-KW"/>
</dbReference>
<dbReference type="AlphaFoldDB" id="A0A3G8YDC3"/>
<dbReference type="Proteomes" id="UP000276417">
    <property type="component" value="Chromosome 1"/>
</dbReference>
<protein>
    <submittedName>
        <fullName evidence="1">Cell division protein FtsB</fullName>
    </submittedName>
</protein>
<evidence type="ECO:0000313" key="1">
    <source>
        <dbReference type="EMBL" id="AZI42860.1"/>
    </source>
</evidence>
<accession>A0A3G8YDC3</accession>
<dbReference type="RefSeq" id="WP_124870262.1">
    <property type="nucleotide sequence ID" value="NZ_CP034183.1"/>
</dbReference>
<sequence length="116" mass="12957">MKLRLPRWEEVRRLPLTMMIASLLAALGIVQMTFLLGQSGYRYLTWTQQTGLARSQQTQLEQDVIILQDAKAKASDPDYMDALARCIGYVGKTEQVVVAQSAEESLSGNCDPVRLP</sequence>
<dbReference type="OrthoDB" id="69332at2"/>
<keyword evidence="2" id="KW-1185">Reference proteome</keyword>
<gene>
    <name evidence="1" type="ORF">EHF33_08940</name>
</gene>
<reference evidence="1 2" key="1">
    <citation type="submission" date="2018-11" db="EMBL/GenBank/DDBJ databases">
        <title>Deinococcus shelandsis sp. nov., isolated from South Shetland Islands soil of Antarctica.</title>
        <authorList>
            <person name="Tian J."/>
        </authorList>
    </citation>
    <scope>NUCLEOTIDE SEQUENCE [LARGE SCALE GENOMIC DNA]</scope>
    <source>
        <strain evidence="1 2">S14-83T</strain>
    </source>
</reference>
<keyword evidence="1" id="KW-0132">Cell division</keyword>
<evidence type="ECO:0000313" key="2">
    <source>
        <dbReference type="Proteomes" id="UP000276417"/>
    </source>
</evidence>
<proteinExistence type="predicted"/>
<name>A0A3G8YDC3_9DEIO</name>
<dbReference type="KEGG" id="dph:EHF33_08940"/>
<dbReference type="EMBL" id="CP034183">
    <property type="protein sequence ID" value="AZI42860.1"/>
    <property type="molecule type" value="Genomic_DNA"/>
</dbReference>
<organism evidence="1 2">
    <name type="scientific">Deinococcus psychrotolerans</name>
    <dbReference type="NCBI Taxonomy" id="2489213"/>
    <lineage>
        <taxon>Bacteria</taxon>
        <taxon>Thermotogati</taxon>
        <taxon>Deinococcota</taxon>
        <taxon>Deinococci</taxon>
        <taxon>Deinococcales</taxon>
        <taxon>Deinococcaceae</taxon>
        <taxon>Deinococcus</taxon>
    </lineage>
</organism>